<evidence type="ECO:0000313" key="1">
    <source>
        <dbReference type="EMBL" id="VDN39858.1"/>
    </source>
</evidence>
<accession>A0A3P7NV23</accession>
<sequence length="138" mass="15824">MQSPKNNPPIQLLHVSSTSCPPVKEKDVNTSSTLESKYDLVVMVKSAVYNFQDRQTFRSLYARINDLSEHSAYPLRIGIVFLVGLPRRSGNATFERDGFNVTLANRAGRSLKYIEHLHPLIHRHVKEEILQYEYLLVV</sequence>
<keyword evidence="2" id="KW-1185">Reference proteome</keyword>
<dbReference type="EMBL" id="UYRU01096870">
    <property type="protein sequence ID" value="VDN39858.1"/>
    <property type="molecule type" value="Genomic_DNA"/>
</dbReference>
<evidence type="ECO:0000313" key="2">
    <source>
        <dbReference type="Proteomes" id="UP000281553"/>
    </source>
</evidence>
<dbReference type="PROSITE" id="PS51257">
    <property type="entry name" value="PROKAR_LIPOPROTEIN"/>
    <property type="match status" value="1"/>
</dbReference>
<organism evidence="1 2">
    <name type="scientific">Dibothriocephalus latus</name>
    <name type="common">Fish tapeworm</name>
    <name type="synonym">Diphyllobothrium latum</name>
    <dbReference type="NCBI Taxonomy" id="60516"/>
    <lineage>
        <taxon>Eukaryota</taxon>
        <taxon>Metazoa</taxon>
        <taxon>Spiralia</taxon>
        <taxon>Lophotrochozoa</taxon>
        <taxon>Platyhelminthes</taxon>
        <taxon>Cestoda</taxon>
        <taxon>Eucestoda</taxon>
        <taxon>Diphyllobothriidea</taxon>
        <taxon>Diphyllobothriidae</taxon>
        <taxon>Dibothriocephalus</taxon>
    </lineage>
</organism>
<reference evidence="1 2" key="1">
    <citation type="submission" date="2018-11" db="EMBL/GenBank/DDBJ databases">
        <authorList>
            <consortium name="Pathogen Informatics"/>
        </authorList>
    </citation>
    <scope>NUCLEOTIDE SEQUENCE [LARGE SCALE GENOMIC DNA]</scope>
</reference>
<dbReference type="AlphaFoldDB" id="A0A3P7NV23"/>
<dbReference type="OrthoDB" id="2139606at2759"/>
<dbReference type="Proteomes" id="UP000281553">
    <property type="component" value="Unassembled WGS sequence"/>
</dbReference>
<name>A0A3P7NV23_DIBLA</name>
<protein>
    <recommendedName>
        <fullName evidence="3">Hexosyltransferase</fullName>
    </recommendedName>
</protein>
<proteinExistence type="predicted"/>
<evidence type="ECO:0008006" key="3">
    <source>
        <dbReference type="Google" id="ProtNLM"/>
    </source>
</evidence>
<gene>
    <name evidence="1" type="ORF">DILT_LOCUS18036</name>
</gene>